<evidence type="ECO:0000313" key="3">
    <source>
        <dbReference type="Proteomes" id="UP001419268"/>
    </source>
</evidence>
<feature type="region of interest" description="Disordered" evidence="1">
    <location>
        <begin position="110"/>
        <end position="195"/>
    </location>
</feature>
<feature type="compositionally biased region" description="Basic and acidic residues" evidence="1">
    <location>
        <begin position="110"/>
        <end position="124"/>
    </location>
</feature>
<feature type="compositionally biased region" description="Basic and acidic residues" evidence="1">
    <location>
        <begin position="168"/>
        <end position="178"/>
    </location>
</feature>
<feature type="compositionally biased region" description="Basic and acidic residues" evidence="1">
    <location>
        <begin position="138"/>
        <end position="158"/>
    </location>
</feature>
<dbReference type="GO" id="GO:0005665">
    <property type="term" value="C:RNA polymerase II, core complex"/>
    <property type="evidence" value="ECO:0007669"/>
    <property type="project" value="TreeGrafter"/>
</dbReference>
<dbReference type="EMBL" id="JBBNAG010000013">
    <property type="protein sequence ID" value="KAK9083626.1"/>
    <property type="molecule type" value="Genomic_DNA"/>
</dbReference>
<dbReference type="InterPro" id="IPR050518">
    <property type="entry name" value="Rpo3/RPB3_RNA_Pol_subunit"/>
</dbReference>
<gene>
    <name evidence="2" type="ORF">Scep_030097</name>
</gene>
<protein>
    <recommendedName>
        <fullName evidence="4">DNA-directed RNA polymerase RpoA/D/Rpb3-type domain-containing protein</fullName>
    </recommendedName>
</protein>
<evidence type="ECO:0000313" key="2">
    <source>
        <dbReference type="EMBL" id="KAK9083626.1"/>
    </source>
</evidence>
<sequence>MISEVPTIAIDLVEIEVNSSVLNNEFIAHRLGLIPSPADRAMSMRFSRDRDACDERQVREYRSVEFQLSVGCDRDRTSTLPAGISSAKCLSFSSALTARALRRTALARTVEAREARTRREEAARKRGTAAGRQGRRQGGRDAGGDGGGRDRQSTRPARDGGGGGCTWRGDDGEGERGTSQESGDAGGDGGITRSR</sequence>
<organism evidence="2 3">
    <name type="scientific">Stephania cephalantha</name>
    <dbReference type="NCBI Taxonomy" id="152367"/>
    <lineage>
        <taxon>Eukaryota</taxon>
        <taxon>Viridiplantae</taxon>
        <taxon>Streptophyta</taxon>
        <taxon>Embryophyta</taxon>
        <taxon>Tracheophyta</taxon>
        <taxon>Spermatophyta</taxon>
        <taxon>Magnoliopsida</taxon>
        <taxon>Ranunculales</taxon>
        <taxon>Menispermaceae</taxon>
        <taxon>Menispermoideae</taxon>
        <taxon>Cissampelideae</taxon>
        <taxon>Stephania</taxon>
    </lineage>
</organism>
<dbReference type="InterPro" id="IPR036643">
    <property type="entry name" value="RNApol_insert_sf"/>
</dbReference>
<dbReference type="GO" id="GO:0003899">
    <property type="term" value="F:DNA-directed RNA polymerase activity"/>
    <property type="evidence" value="ECO:0007669"/>
    <property type="project" value="TreeGrafter"/>
</dbReference>
<dbReference type="PANTHER" id="PTHR11800">
    <property type="entry name" value="DNA-DIRECTED RNA POLYMERASE"/>
    <property type="match status" value="1"/>
</dbReference>
<dbReference type="PANTHER" id="PTHR11800:SF2">
    <property type="entry name" value="DNA-DIRECTED RNA POLYMERASE II SUBUNIT RPB3"/>
    <property type="match status" value="1"/>
</dbReference>
<comment type="caution">
    <text evidence="2">The sequence shown here is derived from an EMBL/GenBank/DDBJ whole genome shotgun (WGS) entry which is preliminary data.</text>
</comment>
<dbReference type="GO" id="GO:0006366">
    <property type="term" value="P:transcription by RNA polymerase II"/>
    <property type="evidence" value="ECO:0007669"/>
    <property type="project" value="TreeGrafter"/>
</dbReference>
<keyword evidence="3" id="KW-1185">Reference proteome</keyword>
<dbReference type="Gene3D" id="2.170.120.12">
    <property type="entry name" value="DNA-directed RNA polymerase, insert domain"/>
    <property type="match status" value="1"/>
</dbReference>
<evidence type="ECO:0000256" key="1">
    <source>
        <dbReference type="SAM" id="MobiDB-lite"/>
    </source>
</evidence>
<proteinExistence type="predicted"/>
<dbReference type="Proteomes" id="UP001419268">
    <property type="component" value="Unassembled WGS sequence"/>
</dbReference>
<evidence type="ECO:0008006" key="4">
    <source>
        <dbReference type="Google" id="ProtNLM"/>
    </source>
</evidence>
<dbReference type="SUPFAM" id="SSF56553">
    <property type="entry name" value="Insert subdomain of RNA polymerase alpha subunit"/>
    <property type="match status" value="1"/>
</dbReference>
<reference evidence="2 3" key="1">
    <citation type="submission" date="2024-01" db="EMBL/GenBank/DDBJ databases">
        <title>Genome assemblies of Stephania.</title>
        <authorList>
            <person name="Yang L."/>
        </authorList>
    </citation>
    <scope>NUCLEOTIDE SEQUENCE [LARGE SCALE GENOMIC DNA]</scope>
    <source>
        <strain evidence="2">JXDWG</strain>
        <tissue evidence="2">Leaf</tissue>
    </source>
</reference>
<dbReference type="AlphaFoldDB" id="A0AAP0HGK1"/>
<name>A0AAP0HGK1_9MAGN</name>
<accession>A0AAP0HGK1</accession>
<feature type="compositionally biased region" description="Gly residues" evidence="1">
    <location>
        <begin position="184"/>
        <end position="195"/>
    </location>
</feature>